<dbReference type="STRING" id="1314778.A0A5C3PTR8"/>
<dbReference type="PANTHER" id="PTHR12083:SF9">
    <property type="entry name" value="BIFUNCTIONAL POLYNUCLEOTIDE PHOSPHATASE_KINASE"/>
    <property type="match status" value="1"/>
</dbReference>
<dbReference type="InterPro" id="IPR023214">
    <property type="entry name" value="HAD_sf"/>
</dbReference>
<sequence>MSKAQTKKRPADDQPGPDAKKEKLFSIFSKPGEASSQSSSSFRWITPALGPKRSCLHGVNGAPGSSPKVAAFDLDGCIIQSSFPKKGAPPKFEWWRKDVPKKLKEVHEQGYAVVIITNQALRTSALISDWKKKIPLIANDLSDVPFHIFAATEKDGYRKPIPGMWYELERIFAQDHVQIDVAASFFVGDAAGRPNDHSSTDRKLALNIGIPFYTPEEYFLKLPAAKYTLPGFHVSSLPAQEERIVPAEPPILPAASSPELVIFVGYPALGKSSFFQTHFAPAGYTHVNQDMLKTRDKCIKAAAEALQAGQSVVVDNTNRDVQTRKFYIDLAKKQGVPIRCFYFAGSLELAWHNNLYRAFNLPVSLTASQPKRELLPYNAFTSFRANFQEPTVDEGFYELRKVNWKFEGDEEARKRWSMWLQIDGK</sequence>
<evidence type="ECO:0000256" key="1">
    <source>
        <dbReference type="SAM" id="MobiDB-lite"/>
    </source>
</evidence>
<dbReference type="NCBIfam" id="TIGR01662">
    <property type="entry name" value="HAD-SF-IIIA"/>
    <property type="match status" value="1"/>
</dbReference>
<reference evidence="2 3" key="1">
    <citation type="journal article" date="2019" name="Nat. Ecol. Evol.">
        <title>Megaphylogeny resolves global patterns of mushroom evolution.</title>
        <authorList>
            <person name="Varga T."/>
            <person name="Krizsan K."/>
            <person name="Foldi C."/>
            <person name="Dima B."/>
            <person name="Sanchez-Garcia M."/>
            <person name="Sanchez-Ramirez S."/>
            <person name="Szollosi G.J."/>
            <person name="Szarkandi J.G."/>
            <person name="Papp V."/>
            <person name="Albert L."/>
            <person name="Andreopoulos W."/>
            <person name="Angelini C."/>
            <person name="Antonin V."/>
            <person name="Barry K.W."/>
            <person name="Bougher N.L."/>
            <person name="Buchanan P."/>
            <person name="Buyck B."/>
            <person name="Bense V."/>
            <person name="Catcheside P."/>
            <person name="Chovatia M."/>
            <person name="Cooper J."/>
            <person name="Damon W."/>
            <person name="Desjardin D."/>
            <person name="Finy P."/>
            <person name="Geml J."/>
            <person name="Haridas S."/>
            <person name="Hughes K."/>
            <person name="Justo A."/>
            <person name="Karasinski D."/>
            <person name="Kautmanova I."/>
            <person name="Kiss B."/>
            <person name="Kocsube S."/>
            <person name="Kotiranta H."/>
            <person name="LaButti K.M."/>
            <person name="Lechner B.E."/>
            <person name="Liimatainen K."/>
            <person name="Lipzen A."/>
            <person name="Lukacs Z."/>
            <person name="Mihaltcheva S."/>
            <person name="Morgado L.N."/>
            <person name="Niskanen T."/>
            <person name="Noordeloos M.E."/>
            <person name="Ohm R.A."/>
            <person name="Ortiz-Santana B."/>
            <person name="Ovrebo C."/>
            <person name="Racz N."/>
            <person name="Riley R."/>
            <person name="Savchenko A."/>
            <person name="Shiryaev A."/>
            <person name="Soop K."/>
            <person name="Spirin V."/>
            <person name="Szebenyi C."/>
            <person name="Tomsovsky M."/>
            <person name="Tulloss R.E."/>
            <person name="Uehling J."/>
            <person name="Grigoriev I.V."/>
            <person name="Vagvolgyi C."/>
            <person name="Papp T."/>
            <person name="Martin F.M."/>
            <person name="Miettinen O."/>
            <person name="Hibbett D.S."/>
            <person name="Nagy L.G."/>
        </authorList>
    </citation>
    <scope>NUCLEOTIDE SEQUENCE [LARGE SCALE GENOMIC DNA]</scope>
    <source>
        <strain evidence="2 3">HHB13444</strain>
    </source>
</reference>
<dbReference type="Gene3D" id="3.40.50.1000">
    <property type="entry name" value="HAD superfamily/HAD-like"/>
    <property type="match status" value="1"/>
</dbReference>
<dbReference type="InParanoid" id="A0A5C3PTR8"/>
<protein>
    <submittedName>
        <fullName evidence="2">PNK3P-domain-containing protein</fullName>
    </submittedName>
</protein>
<evidence type="ECO:0000313" key="3">
    <source>
        <dbReference type="Proteomes" id="UP000308197"/>
    </source>
</evidence>
<name>A0A5C3PTR8_9APHY</name>
<dbReference type="FunFam" id="3.40.50.300:FF:000737">
    <property type="entry name" value="Bifunctional polynucleotide phosphatase/kinase"/>
    <property type="match status" value="1"/>
</dbReference>
<evidence type="ECO:0000313" key="2">
    <source>
        <dbReference type="EMBL" id="TFK93184.1"/>
    </source>
</evidence>
<dbReference type="AlphaFoldDB" id="A0A5C3PTR8"/>
<dbReference type="InterPro" id="IPR006549">
    <property type="entry name" value="HAD-SF_hydro_IIIA"/>
</dbReference>
<accession>A0A5C3PTR8</accession>
<dbReference type="InterPro" id="IPR027417">
    <property type="entry name" value="P-loop_NTPase"/>
</dbReference>
<dbReference type="InterPro" id="IPR006551">
    <property type="entry name" value="Polynucleotide_phosphatase"/>
</dbReference>
<gene>
    <name evidence="2" type="ORF">K466DRAFT_154474</name>
</gene>
<dbReference type="InterPro" id="IPR013954">
    <property type="entry name" value="PNK3P"/>
</dbReference>
<dbReference type="SUPFAM" id="SSF56784">
    <property type="entry name" value="HAD-like"/>
    <property type="match status" value="1"/>
</dbReference>
<proteinExistence type="predicted"/>
<dbReference type="EMBL" id="ML210986">
    <property type="protein sequence ID" value="TFK93184.1"/>
    <property type="molecule type" value="Genomic_DNA"/>
</dbReference>
<dbReference type="GO" id="GO:0006281">
    <property type="term" value="P:DNA repair"/>
    <property type="evidence" value="ECO:0007669"/>
    <property type="project" value="TreeGrafter"/>
</dbReference>
<dbReference type="PANTHER" id="PTHR12083">
    <property type="entry name" value="BIFUNCTIONAL POLYNUCLEOTIDE PHOSPHATASE/KINASE"/>
    <property type="match status" value="1"/>
</dbReference>
<dbReference type="Pfam" id="PF08645">
    <property type="entry name" value="PNK3P"/>
    <property type="match status" value="1"/>
</dbReference>
<dbReference type="InterPro" id="IPR036412">
    <property type="entry name" value="HAD-like_sf"/>
</dbReference>
<dbReference type="GO" id="GO:0046404">
    <property type="term" value="F:ATP-dependent polydeoxyribonucleotide 5'-hydroxyl-kinase activity"/>
    <property type="evidence" value="ECO:0007669"/>
    <property type="project" value="TreeGrafter"/>
</dbReference>
<dbReference type="SUPFAM" id="SSF52540">
    <property type="entry name" value="P-loop containing nucleoside triphosphate hydrolases"/>
    <property type="match status" value="1"/>
</dbReference>
<organism evidence="2 3">
    <name type="scientific">Polyporus arcularius HHB13444</name>
    <dbReference type="NCBI Taxonomy" id="1314778"/>
    <lineage>
        <taxon>Eukaryota</taxon>
        <taxon>Fungi</taxon>
        <taxon>Dikarya</taxon>
        <taxon>Basidiomycota</taxon>
        <taxon>Agaricomycotina</taxon>
        <taxon>Agaricomycetes</taxon>
        <taxon>Polyporales</taxon>
        <taxon>Polyporaceae</taxon>
        <taxon>Polyporus</taxon>
    </lineage>
</organism>
<dbReference type="FunCoup" id="A0A5C3PTR8">
    <property type="interactions" value="155"/>
</dbReference>
<dbReference type="Proteomes" id="UP000308197">
    <property type="component" value="Unassembled WGS sequence"/>
</dbReference>
<dbReference type="GO" id="GO:0003690">
    <property type="term" value="F:double-stranded DNA binding"/>
    <property type="evidence" value="ECO:0007669"/>
    <property type="project" value="TreeGrafter"/>
</dbReference>
<dbReference type="NCBIfam" id="TIGR01664">
    <property type="entry name" value="DNA-3'-Pase"/>
    <property type="match status" value="1"/>
</dbReference>
<dbReference type="Gene3D" id="3.40.50.300">
    <property type="entry name" value="P-loop containing nucleotide triphosphate hydrolases"/>
    <property type="match status" value="1"/>
</dbReference>
<feature type="region of interest" description="Disordered" evidence="1">
    <location>
        <begin position="1"/>
        <end position="40"/>
    </location>
</feature>
<keyword evidence="3" id="KW-1185">Reference proteome</keyword>
<dbReference type="Pfam" id="PF13671">
    <property type="entry name" value="AAA_33"/>
    <property type="match status" value="1"/>
</dbReference>
<dbReference type="GO" id="GO:0046403">
    <property type="term" value="F:polynucleotide 3'-phosphatase activity"/>
    <property type="evidence" value="ECO:0007669"/>
    <property type="project" value="TreeGrafter"/>
</dbReference>